<dbReference type="Gene3D" id="3.90.550.10">
    <property type="entry name" value="Spore Coat Polysaccharide Biosynthesis Protein SpsA, Chain A"/>
    <property type="match status" value="1"/>
</dbReference>
<accession>A0A4U1CPD7</accession>
<dbReference type="SUPFAM" id="SSF53448">
    <property type="entry name" value="Nucleotide-diphospho-sugar transferases"/>
    <property type="match status" value="1"/>
</dbReference>
<dbReference type="EMBL" id="SWBQ01000002">
    <property type="protein sequence ID" value="TKC07335.1"/>
    <property type="molecule type" value="Genomic_DNA"/>
</dbReference>
<keyword evidence="2" id="KW-1185">Reference proteome</keyword>
<dbReference type="Proteomes" id="UP000307244">
    <property type="component" value="Unassembled WGS sequence"/>
</dbReference>
<sequence length="570" mass="67387">MIYISAQPDDLYFLWQIEVQLYNFKRLGIPKKAIHVLIAYNPESGLREEFKTLIENNDKACFFAYPDDRIKKVYLSSVRPNILKKHFKLNRYLENETIFYHDSDIIFRAPLDTDVLTATDTWYLSDTRNYIAPSYIKKFGDDIFHAMCAIVGIDPLLIENNEDNSGGAQYVIKNINYEFWERVETDSEKIFICLFEFNQELLKKEKDARSIQAWCADMWAVLWNGLKLGHQIAIHPELNFSWPMQDIDYWDKCKIFHNAGVKRNQEKDYFFKSLYSTHVPYHENFSFVPENKCSVKYVEEISAYAKTLKRHDLNDVTFIIPIRMDSEDRLQNLDLITRFLKKHFDTKILIVEKDDIPRINPRALLKEVSYTFIEDRNRDFHRTRILNQAIINCKTPIISIYDSDVIANPENIMEAISAIRNRLATLSYPYDGTFINMGRFVTKKLSSELNFDLLGHFFDNNARHIRHSYGGCCFINREEYMDCGLENEFFSSWGRDDIERAKRVQILGYKLYRTEGALIHLNHYRGESSKPQDNMVNIQFDKEYLKICNMKKNDLQKYVKSWPWVNSGMS</sequence>
<comment type="caution">
    <text evidence="1">The sequence shown here is derived from an EMBL/GenBank/DDBJ whole genome shotgun (WGS) entry which is preliminary data.</text>
</comment>
<organism evidence="1 2">
    <name type="scientific">Pedobacter frigoris</name>
    <dbReference type="NCBI Taxonomy" id="2571272"/>
    <lineage>
        <taxon>Bacteria</taxon>
        <taxon>Pseudomonadati</taxon>
        <taxon>Bacteroidota</taxon>
        <taxon>Sphingobacteriia</taxon>
        <taxon>Sphingobacteriales</taxon>
        <taxon>Sphingobacteriaceae</taxon>
        <taxon>Pedobacter</taxon>
    </lineage>
</organism>
<proteinExistence type="predicted"/>
<dbReference type="AlphaFoldDB" id="A0A4U1CPD7"/>
<evidence type="ECO:0000313" key="1">
    <source>
        <dbReference type="EMBL" id="TKC07335.1"/>
    </source>
</evidence>
<dbReference type="InterPro" id="IPR029044">
    <property type="entry name" value="Nucleotide-diphossugar_trans"/>
</dbReference>
<evidence type="ECO:0008006" key="3">
    <source>
        <dbReference type="Google" id="ProtNLM"/>
    </source>
</evidence>
<name>A0A4U1CPD7_9SPHI</name>
<dbReference type="RefSeq" id="WP_136835589.1">
    <property type="nucleotide sequence ID" value="NZ_SWBQ01000002.1"/>
</dbReference>
<protein>
    <recommendedName>
        <fullName evidence="3">Galactosyltransferase C-terminal domain-containing protein</fullName>
    </recommendedName>
</protein>
<dbReference type="OrthoDB" id="7295299at2"/>
<reference evidence="1 2" key="1">
    <citation type="submission" date="2019-04" db="EMBL/GenBank/DDBJ databases">
        <title>Pedobacter sp. RP-3-15 sp. nov., isolated from Arctic soil.</title>
        <authorList>
            <person name="Dahal R.H."/>
            <person name="Kim D.-U."/>
        </authorList>
    </citation>
    <scope>NUCLEOTIDE SEQUENCE [LARGE SCALE GENOMIC DNA]</scope>
    <source>
        <strain evidence="1 2">RP-3-15</strain>
    </source>
</reference>
<gene>
    <name evidence="1" type="ORF">FA047_08750</name>
</gene>
<evidence type="ECO:0000313" key="2">
    <source>
        <dbReference type="Proteomes" id="UP000307244"/>
    </source>
</evidence>